<dbReference type="InterPro" id="IPR019819">
    <property type="entry name" value="Carboxylesterase_B_CS"/>
</dbReference>
<dbReference type="RefSeq" id="XP_047783731.1">
    <property type="nucleotide sequence ID" value="XM_047917068.1"/>
</dbReference>
<evidence type="ECO:0000256" key="1">
    <source>
        <dbReference type="ARBA" id="ARBA00005964"/>
    </source>
</evidence>
<reference evidence="5 6" key="1">
    <citation type="journal article" date="2021" name="Environ. Microbiol.">
        <title>Gene family expansions and transcriptome signatures uncover fungal adaptations to wood decay.</title>
        <authorList>
            <person name="Hage H."/>
            <person name="Miyauchi S."/>
            <person name="Viragh M."/>
            <person name="Drula E."/>
            <person name="Min B."/>
            <person name="Chaduli D."/>
            <person name="Navarro D."/>
            <person name="Favel A."/>
            <person name="Norest M."/>
            <person name="Lesage-Meessen L."/>
            <person name="Balint B."/>
            <person name="Merenyi Z."/>
            <person name="de Eugenio L."/>
            <person name="Morin E."/>
            <person name="Martinez A.T."/>
            <person name="Baldrian P."/>
            <person name="Stursova M."/>
            <person name="Martinez M.J."/>
            <person name="Novotny C."/>
            <person name="Magnuson J.K."/>
            <person name="Spatafora J.W."/>
            <person name="Maurice S."/>
            <person name="Pangilinan J."/>
            <person name="Andreopoulos W."/>
            <person name="LaButti K."/>
            <person name="Hundley H."/>
            <person name="Na H."/>
            <person name="Kuo A."/>
            <person name="Barry K."/>
            <person name="Lipzen A."/>
            <person name="Henrissat B."/>
            <person name="Riley R."/>
            <person name="Ahrendt S."/>
            <person name="Nagy L.G."/>
            <person name="Grigoriev I.V."/>
            <person name="Martin F."/>
            <person name="Rosso M.N."/>
        </authorList>
    </citation>
    <scope>NUCLEOTIDE SEQUENCE [LARGE SCALE GENOMIC DNA]</scope>
    <source>
        <strain evidence="5 6">CIRM-BRFM 1785</strain>
    </source>
</reference>
<dbReference type="InterPro" id="IPR019826">
    <property type="entry name" value="Carboxylesterase_B_AS"/>
</dbReference>
<organism evidence="5 6">
    <name type="scientific">Rhodofomes roseus</name>
    <dbReference type="NCBI Taxonomy" id="34475"/>
    <lineage>
        <taxon>Eukaryota</taxon>
        <taxon>Fungi</taxon>
        <taxon>Dikarya</taxon>
        <taxon>Basidiomycota</taxon>
        <taxon>Agaricomycotina</taxon>
        <taxon>Agaricomycetes</taxon>
        <taxon>Polyporales</taxon>
        <taxon>Rhodofomes</taxon>
    </lineage>
</organism>
<dbReference type="InterPro" id="IPR050309">
    <property type="entry name" value="Type-B_Carboxylest/Lipase"/>
</dbReference>
<dbReference type="InterPro" id="IPR002018">
    <property type="entry name" value="CarbesteraseB"/>
</dbReference>
<evidence type="ECO:0000313" key="5">
    <source>
        <dbReference type="EMBL" id="KAH9842684.1"/>
    </source>
</evidence>
<sequence>MVRTPSLYAALLGCLFSLPSTLVAGWSTYADTDVVIVSNNDLDPSNANRASALYLKSAFSCEEASLACDQFQESLLPAPNTTAGLTAQNLSVVLTSERHGAALDRTQQIWIAGEAPNSCAAFTPSYQYSDAGYQPDPNIDFSTELPVLCTNSAPLTRSNVTSYDTTRQIQLSTPSAGVLTGYRDKFTFRFLGIKYAESTNGSARFQPPTALTVEADTERSALEYGTMCPQPPDADNGHLLYTNEDCLYLNVFSPVVDSAMNSIQTAPKLPVMFFIHGGGLNTGDSGPFPFNMTTSGFVGNSISNIYDGTNLVSYAGVVLVTINYRLTAFGWFNASNAALKDALLALQWVQDNIESFGGDPTKVLIYGESAGGIMTRYLLGTNPAYTEGLFSAAVLESDFGTSDPFLSIPLAQNMSLRLAQYLGCASNSSTFNDTVAECVQELPAGDIAMASYNLGISWSIAVDGDYVLTDIASSIEDGVYARVPTIWASNECEYCYFLPSSIAPNANASIFPEYLSIAFNTTGAQAILNATDLWPYETAPAEDGISGAVLTLAQLITDFAVHCPMVYLASLETNTTNPGNSFKVVFATGLGSPLTPNPETCVGQVCHADELYWVFATAETDNLYQPLTPGQVATTREVINRWTSLVWTGNPNYEGAVVEWAPYTGDNEIVINATATETIEPYRAAQCAFLESQIGLVFGDP</sequence>
<dbReference type="Pfam" id="PF00135">
    <property type="entry name" value="COesterase"/>
    <property type="match status" value="1"/>
</dbReference>
<evidence type="ECO:0000256" key="2">
    <source>
        <dbReference type="ARBA" id="ARBA00022801"/>
    </source>
</evidence>
<dbReference type="Proteomes" id="UP000814176">
    <property type="component" value="Unassembled WGS sequence"/>
</dbReference>
<feature type="chain" id="PRO_5046260870" evidence="3">
    <location>
        <begin position="26"/>
        <end position="701"/>
    </location>
</feature>
<dbReference type="GeneID" id="71997800"/>
<dbReference type="GO" id="GO:0016787">
    <property type="term" value="F:hydrolase activity"/>
    <property type="evidence" value="ECO:0007669"/>
    <property type="project" value="UniProtKB-KW"/>
</dbReference>
<dbReference type="PROSITE" id="PS00941">
    <property type="entry name" value="CARBOXYLESTERASE_B_2"/>
    <property type="match status" value="1"/>
</dbReference>
<dbReference type="InterPro" id="IPR029058">
    <property type="entry name" value="AB_hydrolase_fold"/>
</dbReference>
<dbReference type="SUPFAM" id="SSF53474">
    <property type="entry name" value="alpha/beta-Hydrolases"/>
    <property type="match status" value="1"/>
</dbReference>
<name>A0ABQ8KUN0_9APHY</name>
<comment type="caution">
    <text evidence="5">The sequence shown here is derived from an EMBL/GenBank/DDBJ whole genome shotgun (WGS) entry which is preliminary data.</text>
</comment>
<proteinExistence type="inferred from homology"/>
<dbReference type="EMBL" id="JADCUA010000002">
    <property type="protein sequence ID" value="KAH9842684.1"/>
    <property type="molecule type" value="Genomic_DNA"/>
</dbReference>
<protein>
    <submittedName>
        <fullName evidence="5">Alpha/Beta hydrolase protein</fullName>
    </submittedName>
</protein>
<keyword evidence="2 5" id="KW-0378">Hydrolase</keyword>
<gene>
    <name evidence="5" type="ORF">C8Q71DRAFT_215465</name>
</gene>
<keyword evidence="3" id="KW-0732">Signal</keyword>
<feature type="signal peptide" evidence="3">
    <location>
        <begin position="1"/>
        <end position="25"/>
    </location>
</feature>
<comment type="similarity">
    <text evidence="1">Belongs to the type-B carboxylesterase/lipase family.</text>
</comment>
<accession>A0ABQ8KUN0</accession>
<dbReference type="PANTHER" id="PTHR11559">
    <property type="entry name" value="CARBOXYLESTERASE"/>
    <property type="match status" value="1"/>
</dbReference>
<feature type="domain" description="Carboxylesterase type B" evidence="4">
    <location>
        <begin position="178"/>
        <end position="689"/>
    </location>
</feature>
<evidence type="ECO:0000313" key="6">
    <source>
        <dbReference type="Proteomes" id="UP000814176"/>
    </source>
</evidence>
<dbReference type="Gene3D" id="3.40.50.1820">
    <property type="entry name" value="alpha/beta hydrolase"/>
    <property type="match status" value="1"/>
</dbReference>
<evidence type="ECO:0000259" key="4">
    <source>
        <dbReference type="Pfam" id="PF00135"/>
    </source>
</evidence>
<keyword evidence="6" id="KW-1185">Reference proteome</keyword>
<dbReference type="PROSITE" id="PS00122">
    <property type="entry name" value="CARBOXYLESTERASE_B_1"/>
    <property type="match status" value="1"/>
</dbReference>
<evidence type="ECO:0000256" key="3">
    <source>
        <dbReference type="SAM" id="SignalP"/>
    </source>
</evidence>